<reference evidence="1 2" key="1">
    <citation type="submission" date="2015-12" db="EMBL/GenBank/DDBJ databases">
        <authorList>
            <person name="Shamseldin A."/>
            <person name="Moawad H."/>
            <person name="Abd El-Rahim W.M."/>
            <person name="Sadowsky M.J."/>
        </authorList>
    </citation>
    <scope>NUCLEOTIDE SEQUENCE [LARGE SCALE GENOMIC DNA]</scope>
    <source>
        <strain evidence="1 2">DG5B</strain>
    </source>
</reference>
<keyword evidence="2" id="KW-1185">Reference proteome</keyword>
<organism evidence="1 2">
    <name type="scientific">Hymenobacter sedentarius</name>
    <dbReference type="NCBI Taxonomy" id="1411621"/>
    <lineage>
        <taxon>Bacteria</taxon>
        <taxon>Pseudomonadati</taxon>
        <taxon>Bacteroidota</taxon>
        <taxon>Cytophagia</taxon>
        <taxon>Cytophagales</taxon>
        <taxon>Hymenobacteraceae</taxon>
        <taxon>Hymenobacter</taxon>
    </lineage>
</organism>
<dbReference type="Proteomes" id="UP000059542">
    <property type="component" value="Chromosome"/>
</dbReference>
<dbReference type="OrthoDB" id="9780765at2"/>
<proteinExistence type="predicted"/>
<sequence length="63" mass="7313">MEKCNKFEKPTSGYTSFFHNRLNKGGHFAAWQQSELFSGEMRAAFKSQRKPTAQETAKNQWGR</sequence>
<evidence type="ECO:0000313" key="2">
    <source>
        <dbReference type="Proteomes" id="UP000059542"/>
    </source>
</evidence>
<dbReference type="KEGG" id="hyg:AUC43_15475"/>
<dbReference type="EMBL" id="CP013909">
    <property type="protein sequence ID" value="ALW86363.1"/>
    <property type="molecule type" value="Genomic_DNA"/>
</dbReference>
<evidence type="ECO:0000313" key="1">
    <source>
        <dbReference type="EMBL" id="ALW86363.1"/>
    </source>
</evidence>
<protein>
    <submittedName>
        <fullName evidence="1">Uncharacterized protein</fullName>
    </submittedName>
</protein>
<name>A0A0U4BII1_9BACT</name>
<dbReference type="AlphaFoldDB" id="A0A0U4BII1"/>
<dbReference type="RefSeq" id="WP_068195624.1">
    <property type="nucleotide sequence ID" value="NZ_CP013909.1"/>
</dbReference>
<gene>
    <name evidence="1" type="ORF">AUC43_15475</name>
</gene>
<accession>A0A0U4BII1</accession>